<dbReference type="RefSeq" id="WP_092353870.1">
    <property type="nucleotide sequence ID" value="NZ_CAPIQY010000027.1"/>
</dbReference>
<dbReference type="GeneID" id="78288402"/>
<evidence type="ECO:0000256" key="8">
    <source>
        <dbReference type="ARBA" id="ARBA00023136"/>
    </source>
</evidence>
<dbReference type="PANTHER" id="PTHR43553">
    <property type="entry name" value="HEAVY METAL TRANSPORTER"/>
    <property type="match status" value="1"/>
</dbReference>
<dbReference type="CDD" id="cd03225">
    <property type="entry name" value="ABC_cobalt_CbiO_domain1"/>
    <property type="match status" value="2"/>
</dbReference>
<dbReference type="SMART" id="SM00382">
    <property type="entry name" value="AAA"/>
    <property type="match status" value="2"/>
</dbReference>
<dbReference type="PROSITE" id="PS00211">
    <property type="entry name" value="ABC_TRANSPORTER_1"/>
    <property type="match status" value="2"/>
</dbReference>
<sequence>MYKIENFSFTYPEEGRVIKNISFGVNEGDFLVISGKSGCGKTTLLKHLKPSLKPKGEVDGLIILDEEIEKDDTKIGFVFQNPNDQIVMDKVWHEIAFGLENTTTPLKQMKRRVGEIVNYFNLQNIINKDTQSLSGGEKQLVNLASVMVMNPKVILLDEATAQLDPVNREEFIKILKQINDDFNVTIIFVEHQLEGLLNVANRLIVMDEGKIVIDDDIKNAVNEMLVKEIFVESLPDYVRVSSLTDELCLSVKDARNALSDFDDFDIKDTEDVDTGILMEIRDLNFGHDDIVLKDLDLDIKQNEIFSIVGANGSGKSSFIRCLAGLVKFQGKITKIGYVDKIGYLPQDPTTLFLSDKVIDDLLAVDESMKSIELQLENLGISDLKEKHPFDLSGGQRQLVALAKVLLTKPQLLLLDEPTKGIDAFSKEHLAALIRGLSKHMTIVVASHDLEFVAKISDRVAMIFNGKMESADTMRQFFSNNIFYTTTINKIMRQNNSEVVLLEDLGL</sequence>
<evidence type="ECO:0000256" key="4">
    <source>
        <dbReference type="ARBA" id="ARBA00022475"/>
    </source>
</evidence>
<dbReference type="GO" id="GO:0043190">
    <property type="term" value="C:ATP-binding cassette (ABC) transporter complex"/>
    <property type="evidence" value="ECO:0007669"/>
    <property type="project" value="TreeGrafter"/>
</dbReference>
<dbReference type="GO" id="GO:0042626">
    <property type="term" value="F:ATPase-coupled transmembrane transporter activity"/>
    <property type="evidence" value="ECO:0007669"/>
    <property type="project" value="TreeGrafter"/>
</dbReference>
<dbReference type="GO" id="GO:0005524">
    <property type="term" value="F:ATP binding"/>
    <property type="evidence" value="ECO:0007669"/>
    <property type="project" value="UniProtKB-KW"/>
</dbReference>
<gene>
    <name evidence="10" type="ORF">SAMN04489758_11440</name>
</gene>
<dbReference type="GO" id="GO:0016887">
    <property type="term" value="F:ATP hydrolysis activity"/>
    <property type="evidence" value="ECO:0007669"/>
    <property type="project" value="InterPro"/>
</dbReference>
<dbReference type="Proteomes" id="UP000198558">
    <property type="component" value="Unassembled WGS sequence"/>
</dbReference>
<dbReference type="InterPro" id="IPR003439">
    <property type="entry name" value="ABC_transporter-like_ATP-bd"/>
</dbReference>
<dbReference type="PANTHER" id="PTHR43553:SF24">
    <property type="entry name" value="ENERGY-COUPLING FACTOR TRANSPORTER ATP-BINDING PROTEIN ECFA1"/>
    <property type="match status" value="1"/>
</dbReference>
<comment type="similarity">
    <text evidence="2">Belongs to the ABC transporter superfamily.</text>
</comment>
<keyword evidence="3" id="KW-0813">Transport</keyword>
<keyword evidence="5" id="KW-0547">Nucleotide-binding</keyword>
<keyword evidence="6 10" id="KW-0067">ATP-binding</keyword>
<keyword evidence="7" id="KW-1278">Translocase</keyword>
<dbReference type="AlphaFoldDB" id="A0A1I0EUN1"/>
<keyword evidence="8" id="KW-0472">Membrane</keyword>
<proteinExistence type="inferred from homology"/>
<evidence type="ECO:0000256" key="5">
    <source>
        <dbReference type="ARBA" id="ARBA00022741"/>
    </source>
</evidence>
<evidence type="ECO:0000256" key="6">
    <source>
        <dbReference type="ARBA" id="ARBA00022840"/>
    </source>
</evidence>
<evidence type="ECO:0000256" key="1">
    <source>
        <dbReference type="ARBA" id="ARBA00004202"/>
    </source>
</evidence>
<dbReference type="Gene3D" id="3.40.50.300">
    <property type="entry name" value="P-loop containing nucleotide triphosphate hydrolases"/>
    <property type="match status" value="2"/>
</dbReference>
<accession>A0A1I0EUN1</accession>
<name>A0A1I0EUN1_9FIRM</name>
<dbReference type="PROSITE" id="PS50893">
    <property type="entry name" value="ABC_TRANSPORTER_2"/>
    <property type="match status" value="2"/>
</dbReference>
<keyword evidence="11" id="KW-1185">Reference proteome</keyword>
<dbReference type="InterPro" id="IPR015856">
    <property type="entry name" value="ABC_transpr_CbiO/EcfA_su"/>
</dbReference>
<dbReference type="InterPro" id="IPR027417">
    <property type="entry name" value="P-loop_NTPase"/>
</dbReference>
<evidence type="ECO:0000313" key="10">
    <source>
        <dbReference type="EMBL" id="SET49155.1"/>
    </source>
</evidence>
<dbReference type="Pfam" id="PF00005">
    <property type="entry name" value="ABC_tran"/>
    <property type="match status" value="2"/>
</dbReference>
<dbReference type="SUPFAM" id="SSF52540">
    <property type="entry name" value="P-loop containing nucleoside triphosphate hydrolases"/>
    <property type="match status" value="2"/>
</dbReference>
<protein>
    <submittedName>
        <fullName evidence="10">Energy-coupling factor transport system ATP-binding protein</fullName>
    </submittedName>
</protein>
<evidence type="ECO:0000256" key="2">
    <source>
        <dbReference type="ARBA" id="ARBA00005417"/>
    </source>
</evidence>
<dbReference type="EMBL" id="FOIN01000014">
    <property type="protein sequence ID" value="SET49155.1"/>
    <property type="molecule type" value="Genomic_DNA"/>
</dbReference>
<reference evidence="11" key="1">
    <citation type="submission" date="2016-10" db="EMBL/GenBank/DDBJ databases">
        <authorList>
            <person name="Varghese N."/>
            <person name="Submissions S."/>
        </authorList>
    </citation>
    <scope>NUCLEOTIDE SEQUENCE [LARGE SCALE GENOMIC DNA]</scope>
    <source>
        <strain evidence="11">DSM 1551</strain>
    </source>
</reference>
<evidence type="ECO:0000256" key="7">
    <source>
        <dbReference type="ARBA" id="ARBA00022967"/>
    </source>
</evidence>
<organism evidence="10 11">
    <name type="scientific">Thomasclavelia cocleata</name>
    <dbReference type="NCBI Taxonomy" id="69824"/>
    <lineage>
        <taxon>Bacteria</taxon>
        <taxon>Bacillati</taxon>
        <taxon>Bacillota</taxon>
        <taxon>Erysipelotrichia</taxon>
        <taxon>Erysipelotrichales</taxon>
        <taxon>Coprobacillaceae</taxon>
        <taxon>Thomasclavelia</taxon>
    </lineage>
</organism>
<dbReference type="InterPro" id="IPR017871">
    <property type="entry name" value="ABC_transporter-like_CS"/>
</dbReference>
<dbReference type="OrthoDB" id="501320at2"/>
<evidence type="ECO:0000313" key="11">
    <source>
        <dbReference type="Proteomes" id="UP000198558"/>
    </source>
</evidence>
<dbReference type="InterPro" id="IPR003593">
    <property type="entry name" value="AAA+_ATPase"/>
</dbReference>
<dbReference type="InterPro" id="IPR050095">
    <property type="entry name" value="ECF_ABC_transporter_ATP-bd"/>
</dbReference>
<keyword evidence="4" id="KW-1003">Cell membrane</keyword>
<comment type="subcellular location">
    <subcellularLocation>
        <location evidence="1">Cell membrane</location>
        <topology evidence="1">Peripheral membrane protein</topology>
    </subcellularLocation>
</comment>
<evidence type="ECO:0000259" key="9">
    <source>
        <dbReference type="PROSITE" id="PS50893"/>
    </source>
</evidence>
<feature type="domain" description="ABC transporter" evidence="9">
    <location>
        <begin position="267"/>
        <end position="489"/>
    </location>
</feature>
<evidence type="ECO:0000256" key="3">
    <source>
        <dbReference type="ARBA" id="ARBA00022448"/>
    </source>
</evidence>
<feature type="domain" description="ABC transporter" evidence="9">
    <location>
        <begin position="2"/>
        <end position="233"/>
    </location>
</feature>